<feature type="region of interest" description="Disordered" evidence="1">
    <location>
        <begin position="70"/>
        <end position="93"/>
    </location>
</feature>
<dbReference type="AlphaFoldDB" id="A0AAV7I1K8"/>
<comment type="caution">
    <text evidence="2">The sequence shown here is derived from an EMBL/GenBank/DDBJ whole genome shotgun (WGS) entry which is preliminary data.</text>
</comment>
<name>A0AAV7I1K8_COTGL</name>
<keyword evidence="3" id="KW-1185">Reference proteome</keyword>
<dbReference type="EMBL" id="JAHXZJ010002609">
    <property type="protein sequence ID" value="KAH0540281.1"/>
    <property type="molecule type" value="Genomic_DNA"/>
</dbReference>
<dbReference type="Proteomes" id="UP000826195">
    <property type="component" value="Unassembled WGS sequence"/>
</dbReference>
<proteinExistence type="predicted"/>
<gene>
    <name evidence="2" type="ORF">KQX54_015374</name>
</gene>
<sequence length="148" mass="16580">MPQTQIARQETFIGVAMRHMRTYIKELAQHQLLKKRKGNALLQDVRKWTKSKTYKSTSTMMKHLQSLHKIDAPPNKNTLSRKRVNDNEDDNSVIPPKKALVAIESSASSSSVCLQNKSTSALQSASSLKFDSHQGPLNRCINNATSFA</sequence>
<organism evidence="2 3">
    <name type="scientific">Cotesia glomerata</name>
    <name type="common">Lepidopteran parasitic wasp</name>
    <name type="synonym">Apanteles glomeratus</name>
    <dbReference type="NCBI Taxonomy" id="32391"/>
    <lineage>
        <taxon>Eukaryota</taxon>
        <taxon>Metazoa</taxon>
        <taxon>Ecdysozoa</taxon>
        <taxon>Arthropoda</taxon>
        <taxon>Hexapoda</taxon>
        <taxon>Insecta</taxon>
        <taxon>Pterygota</taxon>
        <taxon>Neoptera</taxon>
        <taxon>Endopterygota</taxon>
        <taxon>Hymenoptera</taxon>
        <taxon>Apocrita</taxon>
        <taxon>Ichneumonoidea</taxon>
        <taxon>Braconidae</taxon>
        <taxon>Microgastrinae</taxon>
        <taxon>Cotesia</taxon>
    </lineage>
</organism>
<evidence type="ECO:0000313" key="2">
    <source>
        <dbReference type="EMBL" id="KAH0540281.1"/>
    </source>
</evidence>
<reference evidence="2 3" key="1">
    <citation type="journal article" date="2021" name="J. Hered.">
        <title>A chromosome-level genome assembly of the parasitoid wasp, Cotesia glomerata (Hymenoptera: Braconidae).</title>
        <authorList>
            <person name="Pinto B.J."/>
            <person name="Weis J.J."/>
            <person name="Gamble T."/>
            <person name="Ode P.J."/>
            <person name="Paul R."/>
            <person name="Zaspel J.M."/>
        </authorList>
    </citation>
    <scope>NUCLEOTIDE SEQUENCE [LARGE SCALE GENOMIC DNA]</scope>
    <source>
        <strain evidence="2">CgM1</strain>
    </source>
</reference>
<protein>
    <submittedName>
        <fullName evidence="2">Uncharacterized protein</fullName>
    </submittedName>
</protein>
<feature type="non-terminal residue" evidence="2">
    <location>
        <position position="148"/>
    </location>
</feature>
<evidence type="ECO:0000313" key="3">
    <source>
        <dbReference type="Proteomes" id="UP000826195"/>
    </source>
</evidence>
<evidence type="ECO:0000256" key="1">
    <source>
        <dbReference type="SAM" id="MobiDB-lite"/>
    </source>
</evidence>
<accession>A0AAV7I1K8</accession>